<proteinExistence type="predicted"/>
<evidence type="ECO:0000313" key="1">
    <source>
        <dbReference type="EMBL" id="KFD52731.1"/>
    </source>
</evidence>
<name>A0A085NPX2_9BILA</name>
<accession>A0A085NPX2</accession>
<evidence type="ECO:0000313" key="2">
    <source>
        <dbReference type="EMBL" id="KFD71518.1"/>
    </source>
</evidence>
<dbReference type="AlphaFoldDB" id="A0A085NPX2"/>
<dbReference type="Proteomes" id="UP000030764">
    <property type="component" value="Unassembled WGS sequence"/>
</dbReference>
<gene>
    <name evidence="1" type="ORF">M513_06387</name>
    <name evidence="2" type="ORF">M514_06387</name>
</gene>
<feature type="non-terminal residue" evidence="2">
    <location>
        <position position="167"/>
    </location>
</feature>
<dbReference type="Proteomes" id="UP000030758">
    <property type="component" value="Unassembled WGS sequence"/>
</dbReference>
<organism evidence="2">
    <name type="scientific">Trichuris suis</name>
    <name type="common">pig whipworm</name>
    <dbReference type="NCBI Taxonomy" id="68888"/>
    <lineage>
        <taxon>Eukaryota</taxon>
        <taxon>Metazoa</taxon>
        <taxon>Ecdysozoa</taxon>
        <taxon>Nematoda</taxon>
        <taxon>Enoplea</taxon>
        <taxon>Dorylaimia</taxon>
        <taxon>Trichinellida</taxon>
        <taxon>Trichuridae</taxon>
        <taxon>Trichuris</taxon>
    </lineage>
</organism>
<evidence type="ECO:0000313" key="3">
    <source>
        <dbReference type="Proteomes" id="UP000030764"/>
    </source>
</evidence>
<sequence>MKRWEREALRSQRQYSTLCSCPVCGDTLVLLVHRRNQYHPFGVNHAKGGGSIEVTVEIREQTIITVPSRDFQLAVVNDDGVCRFPCWARKTELRQASRDLNSFKFNSPLRNYAVMEVLKTYHHHHRYALLSLGRFSREMTKTSFSSPCGRPVSPALASSRCYGHFLE</sequence>
<reference evidence="2 3" key="1">
    <citation type="journal article" date="2014" name="Nat. Genet.">
        <title>Genome and transcriptome of the porcine whipworm Trichuris suis.</title>
        <authorList>
            <person name="Jex A.R."/>
            <person name="Nejsum P."/>
            <person name="Schwarz E.M."/>
            <person name="Hu L."/>
            <person name="Young N.D."/>
            <person name="Hall R.S."/>
            <person name="Korhonen P.K."/>
            <person name="Liao S."/>
            <person name="Thamsborg S."/>
            <person name="Xia J."/>
            <person name="Xu P."/>
            <person name="Wang S."/>
            <person name="Scheerlinck J.P."/>
            <person name="Hofmann A."/>
            <person name="Sternberg P.W."/>
            <person name="Wang J."/>
            <person name="Gasser R.B."/>
        </authorList>
    </citation>
    <scope>NUCLEOTIDE SEQUENCE [LARGE SCALE GENOMIC DNA]</scope>
    <source>
        <strain evidence="2">DCEP-RM93F</strain>
        <strain evidence="1">DCEP-RM93M</strain>
    </source>
</reference>
<protein>
    <submittedName>
        <fullName evidence="2">Uncharacterized protein</fullName>
    </submittedName>
</protein>
<dbReference type="EMBL" id="KL363224">
    <property type="protein sequence ID" value="KFD52731.1"/>
    <property type="molecule type" value="Genomic_DNA"/>
</dbReference>
<keyword evidence="3" id="KW-1185">Reference proteome</keyword>
<dbReference type="EMBL" id="KL367482">
    <property type="protein sequence ID" value="KFD71518.1"/>
    <property type="molecule type" value="Genomic_DNA"/>
</dbReference>